<accession>A0A386ZQ85</accession>
<proteinExistence type="predicted"/>
<keyword evidence="1" id="KW-0378">Hydrolase</keyword>
<sequence>MDVDEFEAAFVSKSGVERRVRWQGLPAVVGEIAGPVRAFRSHRGQRNYPGWYWSATTGGRVGFESWVERDHLVALDFDPEVVDVVSQPFWLVWRQDGGKQRRHAPDFLVRRTGARWLVLDSRPAELIGDRDRAAFAVMAHACAAVGWGYAVWDRLDPLIAANHRWLGGYRHPRCFDGAVARELLETFTRPRPLMDGAEAVGDPLRTLPVLYHLLWRQWLVADLSVVLSHRSAVSVSPKLSDLSDMAQGPVHSEERR</sequence>
<dbReference type="GO" id="GO:0004519">
    <property type="term" value="F:endonuclease activity"/>
    <property type="evidence" value="ECO:0007669"/>
    <property type="project" value="UniProtKB-KW"/>
</dbReference>
<dbReference type="EMBL" id="CP032568">
    <property type="protein sequence ID" value="AYF79606.1"/>
    <property type="molecule type" value="Genomic_DNA"/>
</dbReference>
<protein>
    <submittedName>
        <fullName evidence="1">TnsA-like heteromeric transposase endonuclease subunit</fullName>
    </submittedName>
</protein>
<organism evidence="1 2">
    <name type="scientific">Nocardia yunnanensis</name>
    <dbReference type="NCBI Taxonomy" id="2382165"/>
    <lineage>
        <taxon>Bacteria</taxon>
        <taxon>Bacillati</taxon>
        <taxon>Actinomycetota</taxon>
        <taxon>Actinomycetes</taxon>
        <taxon>Mycobacteriales</taxon>
        <taxon>Nocardiaceae</taxon>
        <taxon>Nocardia</taxon>
    </lineage>
</organism>
<name>A0A386ZQ85_9NOCA</name>
<reference evidence="1 2" key="1">
    <citation type="submission" date="2018-09" db="EMBL/GenBank/DDBJ databases">
        <title>Nocardia yunnanensis sp. nov., an actinomycete isolated from a soil sample.</title>
        <authorList>
            <person name="Zhang J."/>
        </authorList>
    </citation>
    <scope>NUCLEOTIDE SEQUENCE [LARGE SCALE GENOMIC DNA]</scope>
    <source>
        <strain evidence="1 2">CFHS0054</strain>
    </source>
</reference>
<dbReference type="AlphaFoldDB" id="A0A386ZQ85"/>
<keyword evidence="2" id="KW-1185">Reference proteome</keyword>
<dbReference type="KEGG" id="nyu:D7D52_34270"/>
<dbReference type="OrthoDB" id="3403133at2"/>
<evidence type="ECO:0000313" key="1">
    <source>
        <dbReference type="EMBL" id="AYF79606.1"/>
    </source>
</evidence>
<dbReference type="Proteomes" id="UP000267164">
    <property type="component" value="Chromosome"/>
</dbReference>
<dbReference type="NCBIfam" id="NF033179">
    <property type="entry name" value="TnsA_like_Actin"/>
    <property type="match status" value="1"/>
</dbReference>
<gene>
    <name evidence="1" type="ORF">D7D52_34270</name>
</gene>
<keyword evidence="1" id="KW-0255">Endonuclease</keyword>
<dbReference type="InterPro" id="IPR048000">
    <property type="entry name" value="TnsA-like"/>
</dbReference>
<evidence type="ECO:0000313" key="2">
    <source>
        <dbReference type="Proteomes" id="UP000267164"/>
    </source>
</evidence>
<keyword evidence="1" id="KW-0540">Nuclease</keyword>